<organism evidence="3 4">
    <name type="scientific">Caldithrix abyssi DSM 13497</name>
    <dbReference type="NCBI Taxonomy" id="880073"/>
    <lineage>
        <taxon>Bacteria</taxon>
        <taxon>Pseudomonadati</taxon>
        <taxon>Calditrichota</taxon>
        <taxon>Calditrichia</taxon>
        <taxon>Calditrichales</taxon>
        <taxon>Calditrichaceae</taxon>
        <taxon>Caldithrix</taxon>
    </lineage>
</organism>
<name>H1XYM2_CALAY</name>
<proteinExistence type="predicted"/>
<dbReference type="EMBL" id="CM001402">
    <property type="protein sequence ID" value="EHO39840.1"/>
    <property type="molecule type" value="Genomic_DNA"/>
</dbReference>
<keyword evidence="1" id="KW-0812">Transmembrane</keyword>
<dbReference type="PaxDb" id="880073-Calab_0191"/>
<dbReference type="InParanoid" id="H1XYM2"/>
<feature type="transmembrane region" description="Helical" evidence="1">
    <location>
        <begin position="237"/>
        <end position="256"/>
    </location>
</feature>
<feature type="transmembrane region" description="Helical" evidence="1">
    <location>
        <begin position="211"/>
        <end position="228"/>
    </location>
</feature>
<dbReference type="Proteomes" id="UP000004671">
    <property type="component" value="Chromosome"/>
</dbReference>
<evidence type="ECO:0000313" key="5">
    <source>
        <dbReference type="Proteomes" id="UP000183868"/>
    </source>
</evidence>
<evidence type="ECO:0000313" key="3">
    <source>
        <dbReference type="EMBL" id="EHO39840.1"/>
    </source>
</evidence>
<accession>H1XYM2</accession>
<evidence type="ECO:0000256" key="1">
    <source>
        <dbReference type="SAM" id="Phobius"/>
    </source>
</evidence>
<evidence type="ECO:0000313" key="4">
    <source>
        <dbReference type="Proteomes" id="UP000004671"/>
    </source>
</evidence>
<feature type="transmembrane region" description="Helical" evidence="1">
    <location>
        <begin position="170"/>
        <end position="191"/>
    </location>
</feature>
<keyword evidence="1" id="KW-1133">Transmembrane helix</keyword>
<dbReference type="EMBL" id="CP018099">
    <property type="protein sequence ID" value="APF19734.1"/>
    <property type="molecule type" value="Genomic_DNA"/>
</dbReference>
<dbReference type="STRING" id="880073.Cabys_2986"/>
<reference evidence="2 5" key="2">
    <citation type="submission" date="2016-11" db="EMBL/GenBank/DDBJ databases">
        <title>Genomic analysis of Caldithrix abyssi and proposal of a novel bacterial phylum Caldithrichaeota.</title>
        <authorList>
            <person name="Kublanov I."/>
            <person name="Sigalova O."/>
            <person name="Gavrilov S."/>
            <person name="Lebedinsky A."/>
            <person name="Ivanova N."/>
            <person name="Daum C."/>
            <person name="Reddy T."/>
            <person name="Klenk H.P."/>
            <person name="Goker M."/>
            <person name="Reva O."/>
            <person name="Miroshnichenko M."/>
            <person name="Kyprides N."/>
            <person name="Woyke T."/>
            <person name="Gelfand M."/>
        </authorList>
    </citation>
    <scope>NUCLEOTIDE SEQUENCE [LARGE SCALE GENOMIC DNA]</scope>
    <source>
        <strain evidence="2 5">LF13</strain>
    </source>
</reference>
<feature type="transmembrane region" description="Helical" evidence="1">
    <location>
        <begin position="137"/>
        <end position="158"/>
    </location>
</feature>
<dbReference type="eggNOG" id="ENOG5031CP7">
    <property type="taxonomic scope" value="Bacteria"/>
</dbReference>
<evidence type="ECO:0000313" key="2">
    <source>
        <dbReference type="EMBL" id="APF19734.1"/>
    </source>
</evidence>
<sequence length="273" mass="31085" precursor="true">MKNSIKWILAIILTLSAAYYQRTTGPTYPLKTSFEIAGKQYKMKFPRSHGGFTPQPITLAIPDTSVKAELHFRRYKMNEPWTVIPMVRENETLKADLPAQPPAGKLEYFVVLKHGDKEVNVPHDSAIVIRFKGEVPAYVLAPHVLFMFLSMLLAMYTLFETLTDGPRIKFYVILTSAVLFVGGMVFGPFVQKFAFDAYWTGVPFGWDLTDNKTLIAMIFWLIALWQTIARGEKRAKYWILLAVVVMFVVFLIPHSVMGSELNYETMSVETGKI</sequence>
<protein>
    <submittedName>
        <fullName evidence="3">Uncharacterized protein</fullName>
    </submittedName>
</protein>
<dbReference type="HOGENOM" id="CLU_1018532_0_0_0"/>
<keyword evidence="1" id="KW-0472">Membrane</keyword>
<gene>
    <name evidence="2" type="ORF">Cabys_2986</name>
    <name evidence="3" type="ORF">Calab_0191</name>
</gene>
<dbReference type="Proteomes" id="UP000183868">
    <property type="component" value="Chromosome"/>
</dbReference>
<dbReference type="OrthoDB" id="5293088at2"/>
<dbReference type="RefSeq" id="WP_006926729.1">
    <property type="nucleotide sequence ID" value="NZ_CM001402.1"/>
</dbReference>
<reference evidence="3 4" key="1">
    <citation type="submission" date="2011-09" db="EMBL/GenBank/DDBJ databases">
        <title>The permanent draft genome of Caldithrix abyssi DSM 13497.</title>
        <authorList>
            <consortium name="US DOE Joint Genome Institute (JGI-PGF)"/>
            <person name="Lucas S."/>
            <person name="Han J."/>
            <person name="Lapidus A."/>
            <person name="Bruce D."/>
            <person name="Goodwin L."/>
            <person name="Pitluck S."/>
            <person name="Peters L."/>
            <person name="Kyrpides N."/>
            <person name="Mavromatis K."/>
            <person name="Ivanova N."/>
            <person name="Mikhailova N."/>
            <person name="Chertkov O."/>
            <person name="Detter J.C."/>
            <person name="Tapia R."/>
            <person name="Han C."/>
            <person name="Land M."/>
            <person name="Hauser L."/>
            <person name="Markowitz V."/>
            <person name="Cheng J.-F."/>
            <person name="Hugenholtz P."/>
            <person name="Woyke T."/>
            <person name="Wu D."/>
            <person name="Spring S."/>
            <person name="Brambilla E."/>
            <person name="Klenk H.-P."/>
            <person name="Eisen J.A."/>
        </authorList>
    </citation>
    <scope>NUCLEOTIDE SEQUENCE [LARGE SCALE GENOMIC DNA]</scope>
    <source>
        <strain evidence="3 4">DSM 13497</strain>
    </source>
</reference>
<keyword evidence="4" id="KW-1185">Reference proteome</keyword>
<dbReference type="KEGG" id="caby:Cabys_2986"/>
<dbReference type="AlphaFoldDB" id="H1XYM2"/>